<proteinExistence type="predicted"/>
<dbReference type="AlphaFoldDB" id="A0A9N9DDA0"/>
<name>A0A9N9DDA0_FUNMO</name>
<dbReference type="Proteomes" id="UP000789375">
    <property type="component" value="Unassembled WGS sequence"/>
</dbReference>
<dbReference type="EMBL" id="CAJVPP010003507">
    <property type="protein sequence ID" value="CAG8630938.1"/>
    <property type="molecule type" value="Genomic_DNA"/>
</dbReference>
<comment type="caution">
    <text evidence="1">The sequence shown here is derived from an EMBL/GenBank/DDBJ whole genome shotgun (WGS) entry which is preliminary data.</text>
</comment>
<accession>A0A9N9DDA0</accession>
<evidence type="ECO:0000313" key="1">
    <source>
        <dbReference type="EMBL" id="CAG8630938.1"/>
    </source>
</evidence>
<organism evidence="1 2">
    <name type="scientific">Funneliformis mosseae</name>
    <name type="common">Endomycorrhizal fungus</name>
    <name type="synonym">Glomus mosseae</name>
    <dbReference type="NCBI Taxonomy" id="27381"/>
    <lineage>
        <taxon>Eukaryota</taxon>
        <taxon>Fungi</taxon>
        <taxon>Fungi incertae sedis</taxon>
        <taxon>Mucoromycota</taxon>
        <taxon>Glomeromycotina</taxon>
        <taxon>Glomeromycetes</taxon>
        <taxon>Glomerales</taxon>
        <taxon>Glomeraceae</taxon>
        <taxon>Funneliformis</taxon>
    </lineage>
</organism>
<gene>
    <name evidence="1" type="ORF">FMOSSE_LOCUS10483</name>
</gene>
<protein>
    <submittedName>
        <fullName evidence="1">16048_t:CDS:1</fullName>
    </submittedName>
</protein>
<keyword evidence="2" id="KW-1185">Reference proteome</keyword>
<reference evidence="1" key="1">
    <citation type="submission" date="2021-06" db="EMBL/GenBank/DDBJ databases">
        <authorList>
            <person name="Kallberg Y."/>
            <person name="Tangrot J."/>
            <person name="Rosling A."/>
        </authorList>
    </citation>
    <scope>NUCLEOTIDE SEQUENCE</scope>
    <source>
        <strain evidence="1">87-6 pot B 2015</strain>
    </source>
</reference>
<evidence type="ECO:0000313" key="2">
    <source>
        <dbReference type="Proteomes" id="UP000789375"/>
    </source>
</evidence>
<sequence>MKILLREIYEKTKEDLDIVQQQPLQLPENSLLQNIFANRYRPVI</sequence>